<sequence length="73" mass="7934">GIVPLTFANKDDYAKVEQGDNLEIDLTTIESGNVALKNLSKGIDIKLTHSLSETEIKVLKAGGKLPFIKQKHS</sequence>
<comment type="caution">
    <text evidence="1">The sequence shown here is derived from an EMBL/GenBank/DDBJ whole genome shotgun (WGS) entry which is preliminary data.</text>
</comment>
<dbReference type="EMBL" id="BART01018360">
    <property type="protein sequence ID" value="GAG74801.1"/>
    <property type="molecule type" value="Genomic_DNA"/>
</dbReference>
<gene>
    <name evidence="1" type="ORF">S01H4_34670</name>
</gene>
<evidence type="ECO:0000313" key="1">
    <source>
        <dbReference type="EMBL" id="GAG74801.1"/>
    </source>
</evidence>
<dbReference type="InterPro" id="IPR015928">
    <property type="entry name" value="Aconitase/3IPM_dehydase_swvl"/>
</dbReference>
<evidence type="ECO:0008006" key="2">
    <source>
        <dbReference type="Google" id="ProtNLM"/>
    </source>
</evidence>
<dbReference type="AlphaFoldDB" id="X1BRL3"/>
<organism evidence="1">
    <name type="scientific">marine sediment metagenome</name>
    <dbReference type="NCBI Taxonomy" id="412755"/>
    <lineage>
        <taxon>unclassified sequences</taxon>
        <taxon>metagenomes</taxon>
        <taxon>ecological metagenomes</taxon>
    </lineage>
</organism>
<dbReference type="Gene3D" id="3.20.19.10">
    <property type="entry name" value="Aconitase, domain 4"/>
    <property type="match status" value="1"/>
</dbReference>
<proteinExistence type="predicted"/>
<accession>X1BRL3</accession>
<feature type="non-terminal residue" evidence="1">
    <location>
        <position position="1"/>
    </location>
</feature>
<name>X1BRL3_9ZZZZ</name>
<protein>
    <recommendedName>
        <fullName evidence="2">Aconitase A/isopropylmalate dehydratase small subunit swivel domain-containing protein</fullName>
    </recommendedName>
</protein>
<dbReference type="SUPFAM" id="SSF52016">
    <property type="entry name" value="LeuD/IlvD-like"/>
    <property type="match status" value="1"/>
</dbReference>
<reference evidence="1" key="1">
    <citation type="journal article" date="2014" name="Front. Microbiol.">
        <title>High frequency of phylogenetically diverse reductive dehalogenase-homologous genes in deep subseafloor sedimentary metagenomes.</title>
        <authorList>
            <person name="Kawai M."/>
            <person name="Futagami T."/>
            <person name="Toyoda A."/>
            <person name="Takaki Y."/>
            <person name="Nishi S."/>
            <person name="Hori S."/>
            <person name="Arai W."/>
            <person name="Tsubouchi T."/>
            <person name="Morono Y."/>
            <person name="Uchiyama I."/>
            <person name="Ito T."/>
            <person name="Fujiyama A."/>
            <person name="Inagaki F."/>
            <person name="Takami H."/>
        </authorList>
    </citation>
    <scope>NUCLEOTIDE SEQUENCE</scope>
    <source>
        <strain evidence="1">Expedition CK06-06</strain>
    </source>
</reference>